<gene>
    <name evidence="3" type="ORF">NEMVEDRAFT_v1g196469</name>
</gene>
<dbReference type="Pfam" id="PF13768">
    <property type="entry name" value="VWA_3"/>
    <property type="match status" value="1"/>
</dbReference>
<evidence type="ECO:0000313" key="3">
    <source>
        <dbReference type="EMBL" id="EDO49742.1"/>
    </source>
</evidence>
<dbReference type="PANTHER" id="PTHR10166">
    <property type="entry name" value="VOLTAGE-DEPENDENT CALCIUM CHANNEL SUBUNIT ALPHA-2/DELTA-RELATED"/>
    <property type="match status" value="1"/>
</dbReference>
<dbReference type="HOGENOM" id="CLU_303545_0_0_1"/>
<sequence>MKLGLDMRLLVLGLCGCFVLVLGHTNTQNCNMQLLASQVSAQLHATFESNLHAAKLQKLYQNVEFSNAPSTNPHDILQAIARGIEHKLNETINALLNAKTAVTNTGASNTRIIECCAMPAIARANYSYRFRAMLNTSVACKTRNPKDSGIIQGENSLVNTFRNNLVDSSVISWQYFGTSTGNYLQFPASGKVCNGSSSFDPRFQSWYVEAVTRMRTNIVVVIDRSSSMSTAGRMALARQAAVTVLDTLGPNDKVGVVAFSHFIIKPPGCFGGNVAEALPKNINRIKAWVEALTPRGKVSLQKTNLRYVSFPGATKYVPALEAAFEMLGGDFNIKILHHPLIALIKRSAENMILFLTDGDPFDRNPDVSIFEAIRIGQRKLAFPARINVYGLGESLNIDNLNRLKQIASLNNGTFTQINDQDASSLSTIMGKYYTSTAKTREDSPAISVPHLIKDLGLVVTLSLAVKSRHGNVSGVVAVDAPLDTLMKEVVHFSTTGLPYAIVVDNKGRTLLHPNAPAPTDHLTAPTFQPLTLYEPFLTPDMYRNITSGTPGSERIQTSILLSRGDPLTDGVTKVVINATYTWQPVRGGVYTIILVTSNRMDARFLEKATGLLSTVHSYYHRLDLSWQNTALSRTPSVCRTDGNLIAPLSSTVKIAPEAFNDSARYVNTPETQHDVEAIERFFNDLSQQVKYSDLSEHARVDVLLTAQLENQWNESRHRDPDTVKWRYRRAIANAGRLTVSRASLGKHLRHHGNAMISVGKTFTSKRSDWMVTEPVAGVTGLDMTIDAFREMLDYTRERCAIDSQDCYIMDDSGFLVIDIRARSLVVSRHVTGVFPWLAVKLTSVAGLVEPQWCNNLEDLRSQLYYTIHLPLNSSKSAPDAEPCRQFSLDLVPHTNVFLLSVTSRDGLVCNESPDPVPGGVYKLYRASESVPGNEESYTLLHTIAFAHVLYDKYAWKLIDIILRFSSTSATIRYCSWSSVET</sequence>
<dbReference type="Gene3D" id="3.40.50.410">
    <property type="entry name" value="von Willebrand factor, type A domain"/>
    <property type="match status" value="1"/>
</dbReference>
<dbReference type="InterPro" id="IPR002035">
    <property type="entry name" value="VWF_A"/>
</dbReference>
<dbReference type="STRING" id="45351.A7RFL6"/>
<dbReference type="GO" id="GO:0005891">
    <property type="term" value="C:voltage-gated calcium channel complex"/>
    <property type="evidence" value="ECO:0000318"/>
    <property type="project" value="GO_Central"/>
</dbReference>
<dbReference type="SUPFAM" id="SSF53300">
    <property type="entry name" value="vWA-like"/>
    <property type="match status" value="1"/>
</dbReference>
<evidence type="ECO:0000313" key="4">
    <source>
        <dbReference type="Proteomes" id="UP000001593"/>
    </source>
</evidence>
<keyword evidence="1" id="KW-0732">Signal</keyword>
<protein>
    <recommendedName>
        <fullName evidence="2">VWFA domain-containing protein</fullName>
    </recommendedName>
</protein>
<feature type="domain" description="VWFA" evidence="2">
    <location>
        <begin position="217"/>
        <end position="432"/>
    </location>
</feature>
<feature type="signal peptide" evidence="1">
    <location>
        <begin position="1"/>
        <end position="23"/>
    </location>
</feature>
<accession>A7RFL6</accession>
<dbReference type="InParanoid" id="A7RFL6"/>
<proteinExistence type="predicted"/>
<dbReference type="PhylomeDB" id="A7RFL6"/>
<dbReference type="AlphaFoldDB" id="A7RFL6"/>
<dbReference type="Gene3D" id="3.30.450.20">
    <property type="entry name" value="PAS domain"/>
    <property type="match status" value="2"/>
</dbReference>
<dbReference type="PANTHER" id="PTHR10166:SF66">
    <property type="entry name" value="VWFA AND CACHE DOMAIN-CONTAINING PROTEIN CG16868"/>
    <property type="match status" value="1"/>
</dbReference>
<dbReference type="OMA" id="YDECENS"/>
<feature type="chain" id="PRO_5002714178" description="VWFA domain-containing protein" evidence="1">
    <location>
        <begin position="24"/>
        <end position="981"/>
    </location>
</feature>
<organism evidence="3 4">
    <name type="scientific">Nematostella vectensis</name>
    <name type="common">Starlet sea anemone</name>
    <dbReference type="NCBI Taxonomy" id="45351"/>
    <lineage>
        <taxon>Eukaryota</taxon>
        <taxon>Metazoa</taxon>
        <taxon>Cnidaria</taxon>
        <taxon>Anthozoa</taxon>
        <taxon>Hexacorallia</taxon>
        <taxon>Actiniaria</taxon>
        <taxon>Edwardsiidae</taxon>
        <taxon>Nematostella</taxon>
    </lineage>
</organism>
<dbReference type="InterPro" id="IPR036465">
    <property type="entry name" value="vWFA_dom_sf"/>
</dbReference>
<dbReference type="SMART" id="SM00327">
    <property type="entry name" value="VWA"/>
    <property type="match status" value="1"/>
</dbReference>
<evidence type="ECO:0000256" key="1">
    <source>
        <dbReference type="SAM" id="SignalP"/>
    </source>
</evidence>
<dbReference type="EMBL" id="DS469508">
    <property type="protein sequence ID" value="EDO49742.1"/>
    <property type="molecule type" value="Genomic_DNA"/>
</dbReference>
<dbReference type="InterPro" id="IPR051173">
    <property type="entry name" value="Ca_channel_alpha-2/delta"/>
</dbReference>
<keyword evidence="4" id="KW-1185">Reference proteome</keyword>
<reference evidence="3 4" key="1">
    <citation type="journal article" date="2007" name="Science">
        <title>Sea anemone genome reveals ancestral eumetazoan gene repertoire and genomic organization.</title>
        <authorList>
            <person name="Putnam N.H."/>
            <person name="Srivastava M."/>
            <person name="Hellsten U."/>
            <person name="Dirks B."/>
            <person name="Chapman J."/>
            <person name="Salamov A."/>
            <person name="Terry A."/>
            <person name="Shapiro H."/>
            <person name="Lindquist E."/>
            <person name="Kapitonov V.V."/>
            <person name="Jurka J."/>
            <person name="Genikhovich G."/>
            <person name="Grigoriev I.V."/>
            <person name="Lucas S.M."/>
            <person name="Steele R.E."/>
            <person name="Finnerty J.R."/>
            <person name="Technau U."/>
            <person name="Martindale M.Q."/>
            <person name="Rokhsar D.S."/>
        </authorList>
    </citation>
    <scope>NUCLEOTIDE SEQUENCE [LARGE SCALE GENOMIC DNA]</scope>
    <source>
        <strain evidence="4">CH2 X CH6</strain>
    </source>
</reference>
<dbReference type="eggNOG" id="KOG2353">
    <property type="taxonomic scope" value="Eukaryota"/>
</dbReference>
<dbReference type="PROSITE" id="PS50234">
    <property type="entry name" value="VWFA"/>
    <property type="match status" value="1"/>
</dbReference>
<evidence type="ECO:0000259" key="2">
    <source>
        <dbReference type="PROSITE" id="PS50234"/>
    </source>
</evidence>
<dbReference type="Proteomes" id="UP000001593">
    <property type="component" value="Unassembled WGS sequence"/>
</dbReference>
<name>A7RFL6_NEMVE</name>
<dbReference type="GO" id="GO:0005245">
    <property type="term" value="F:voltage-gated calcium channel activity"/>
    <property type="evidence" value="ECO:0000318"/>
    <property type="project" value="GO_Central"/>
</dbReference>